<accession>A0A1Y1SDB8</accession>
<evidence type="ECO:0000256" key="3">
    <source>
        <dbReference type="ARBA" id="ARBA00022989"/>
    </source>
</evidence>
<dbReference type="AlphaFoldDB" id="A0A1Y1SDB8"/>
<keyword evidence="4 5" id="KW-0472">Membrane</keyword>
<keyword evidence="2 5" id="KW-0812">Transmembrane</keyword>
<evidence type="ECO:0000313" key="7">
    <source>
        <dbReference type="EMBL" id="ORE86995.1"/>
    </source>
</evidence>
<dbReference type="STRING" id="1317117.ATO7_08147"/>
<evidence type="ECO:0000256" key="5">
    <source>
        <dbReference type="SAM" id="Phobius"/>
    </source>
</evidence>
<comment type="caution">
    <text evidence="7">The sequence shown here is derived from an EMBL/GenBank/DDBJ whole genome shotgun (WGS) entry which is preliminary data.</text>
</comment>
<name>A0A1Y1SDB8_9GAMM</name>
<dbReference type="InterPro" id="IPR010652">
    <property type="entry name" value="DUF1232"/>
</dbReference>
<evidence type="ECO:0000256" key="1">
    <source>
        <dbReference type="ARBA" id="ARBA00004127"/>
    </source>
</evidence>
<feature type="domain" description="DUF1232" evidence="6">
    <location>
        <begin position="92"/>
        <end position="124"/>
    </location>
</feature>
<reference evidence="7 8" key="1">
    <citation type="submission" date="2013-04" db="EMBL/GenBank/DDBJ databases">
        <title>Oceanococcus atlanticus 22II-S10r2 Genome Sequencing.</title>
        <authorList>
            <person name="Lai Q."/>
            <person name="Li G."/>
            <person name="Shao Z."/>
        </authorList>
    </citation>
    <scope>NUCLEOTIDE SEQUENCE [LARGE SCALE GENOMIC DNA]</scope>
    <source>
        <strain evidence="7 8">22II-S10r2</strain>
    </source>
</reference>
<gene>
    <name evidence="7" type="ORF">ATO7_08147</name>
</gene>
<evidence type="ECO:0000259" key="6">
    <source>
        <dbReference type="Pfam" id="PF06803"/>
    </source>
</evidence>
<evidence type="ECO:0000256" key="2">
    <source>
        <dbReference type="ARBA" id="ARBA00022692"/>
    </source>
</evidence>
<dbReference type="Proteomes" id="UP000192342">
    <property type="component" value="Unassembled WGS sequence"/>
</dbReference>
<feature type="transmembrane region" description="Helical" evidence="5">
    <location>
        <begin position="182"/>
        <end position="208"/>
    </location>
</feature>
<feature type="transmembrane region" description="Helical" evidence="5">
    <location>
        <begin position="265"/>
        <end position="285"/>
    </location>
</feature>
<evidence type="ECO:0000256" key="4">
    <source>
        <dbReference type="ARBA" id="ARBA00023136"/>
    </source>
</evidence>
<sequence length="286" mass="31751">MQGHSLPLLRMTDDHHEAEKTLHHAQRVFDQRFLNKAGSKAAEIEVEQELGDKMSGLKGNSDVMRRLRELSGQASQLWKNRSQLSKKQVLYLTAGLLYFISPVDAVTDVIPLLGYVDDVAVLGWILSQIVPSVTRFKDQAIDQATDQLVDKGRNALNEVVDERTDELLEKLDRAAEDAVQKYVTAVVIGLWGTTTAAALSLAISLISGGYTREWLAYVGVTSLLVLAWNISVAAVFLRQYRSLDQRWQDKLPKIIGAKVGRWRHILAVSLPLLAFVGLACAHLALN</sequence>
<proteinExistence type="predicted"/>
<dbReference type="Pfam" id="PF06803">
    <property type="entry name" value="DUF1232"/>
    <property type="match status" value="1"/>
</dbReference>
<comment type="subcellular location">
    <subcellularLocation>
        <location evidence="1">Endomembrane system</location>
        <topology evidence="1">Multi-pass membrane protein</topology>
    </subcellularLocation>
</comment>
<dbReference type="EMBL" id="AQQV01000002">
    <property type="protein sequence ID" value="ORE86995.1"/>
    <property type="molecule type" value="Genomic_DNA"/>
</dbReference>
<keyword evidence="8" id="KW-1185">Reference proteome</keyword>
<evidence type="ECO:0000313" key="8">
    <source>
        <dbReference type="Proteomes" id="UP000192342"/>
    </source>
</evidence>
<organism evidence="7 8">
    <name type="scientific">Oceanococcus atlanticus</name>
    <dbReference type="NCBI Taxonomy" id="1317117"/>
    <lineage>
        <taxon>Bacteria</taxon>
        <taxon>Pseudomonadati</taxon>
        <taxon>Pseudomonadota</taxon>
        <taxon>Gammaproteobacteria</taxon>
        <taxon>Chromatiales</taxon>
        <taxon>Oceanococcaceae</taxon>
        <taxon>Oceanococcus</taxon>
    </lineage>
</organism>
<dbReference type="GO" id="GO:0012505">
    <property type="term" value="C:endomembrane system"/>
    <property type="evidence" value="ECO:0007669"/>
    <property type="project" value="UniProtKB-SubCell"/>
</dbReference>
<protein>
    <recommendedName>
        <fullName evidence="6">DUF1232 domain-containing protein</fullName>
    </recommendedName>
</protein>
<keyword evidence="3 5" id="KW-1133">Transmembrane helix</keyword>
<feature type="transmembrane region" description="Helical" evidence="5">
    <location>
        <begin position="214"/>
        <end position="237"/>
    </location>
</feature>